<dbReference type="InterPro" id="IPR016187">
    <property type="entry name" value="CTDL_fold"/>
</dbReference>
<evidence type="ECO:0000313" key="5">
    <source>
        <dbReference type="Proteomes" id="UP000694383"/>
    </source>
</evidence>
<dbReference type="SUPFAM" id="SSF56436">
    <property type="entry name" value="C-type lectin-like"/>
    <property type="match status" value="1"/>
</dbReference>
<keyword evidence="5" id="KW-1185">Reference proteome</keyword>
<dbReference type="PROSITE" id="PS50041">
    <property type="entry name" value="C_TYPE_LECTIN_2"/>
    <property type="match status" value="1"/>
</dbReference>
<dbReference type="Ensembl" id="ENSOSIT00000027435.1">
    <property type="protein sequence ID" value="ENSOSIP00000026020.1"/>
    <property type="gene ID" value="ENSOSIG00000013642.1"/>
</dbReference>
<evidence type="ECO:0000256" key="1">
    <source>
        <dbReference type="ARBA" id="ARBA00004401"/>
    </source>
</evidence>
<comment type="subcellular location">
    <subcellularLocation>
        <location evidence="1">Cell membrane</location>
        <topology evidence="1">Single-pass type II membrane protein</topology>
    </subcellularLocation>
</comment>
<dbReference type="InterPro" id="IPR016186">
    <property type="entry name" value="C-type_lectin-like/link_sf"/>
</dbReference>
<name>A0A8C7YB51_9TELE</name>
<organism evidence="4 5">
    <name type="scientific">Oryzias sinensis</name>
    <name type="common">Chinese medaka</name>
    <dbReference type="NCBI Taxonomy" id="183150"/>
    <lineage>
        <taxon>Eukaryota</taxon>
        <taxon>Metazoa</taxon>
        <taxon>Chordata</taxon>
        <taxon>Craniata</taxon>
        <taxon>Vertebrata</taxon>
        <taxon>Euteleostomi</taxon>
        <taxon>Actinopterygii</taxon>
        <taxon>Neopterygii</taxon>
        <taxon>Teleostei</taxon>
        <taxon>Neoteleostei</taxon>
        <taxon>Acanthomorphata</taxon>
        <taxon>Ovalentaria</taxon>
        <taxon>Atherinomorphae</taxon>
        <taxon>Beloniformes</taxon>
        <taxon>Adrianichthyidae</taxon>
        <taxon>Oryziinae</taxon>
        <taxon>Oryzias</taxon>
    </lineage>
</organism>
<dbReference type="GO" id="GO:0005886">
    <property type="term" value="C:plasma membrane"/>
    <property type="evidence" value="ECO:0007669"/>
    <property type="project" value="UniProtKB-SubCell"/>
</dbReference>
<evidence type="ECO:0000256" key="2">
    <source>
        <dbReference type="SAM" id="MobiDB-lite"/>
    </source>
</evidence>
<dbReference type="Gene3D" id="3.10.100.10">
    <property type="entry name" value="Mannose-Binding Protein A, subunit A"/>
    <property type="match status" value="1"/>
</dbReference>
<dbReference type="InterPro" id="IPR001304">
    <property type="entry name" value="C-type_lectin-like"/>
</dbReference>
<dbReference type="InterPro" id="IPR050828">
    <property type="entry name" value="C-type_lectin/matrix_domain"/>
</dbReference>
<dbReference type="PANTHER" id="PTHR45710">
    <property type="entry name" value="C-TYPE LECTIN DOMAIN-CONTAINING PROTEIN 180"/>
    <property type="match status" value="1"/>
</dbReference>
<sequence length="174" mass="20203">MKGTHEEFTINPNKDTQTRTKQRRAPHQRPDQKRGSLSQESGRAAQSYFIVGQVLISSTRMGVTTPKQNLLVSNNVLLICPKWIRFGSSCYFLSKESKSWDEAREFCRARRADLVVINTKEENVRNCIFGLFWITSTYKLAMTFMHPCDWVWADSKCNLDPIKRLKQLPKTIKM</sequence>
<dbReference type="Proteomes" id="UP000694383">
    <property type="component" value="Unplaced"/>
</dbReference>
<evidence type="ECO:0000313" key="4">
    <source>
        <dbReference type="Ensembl" id="ENSOSIP00000026020.1"/>
    </source>
</evidence>
<protein>
    <recommendedName>
        <fullName evidence="3">C-type lectin domain-containing protein</fullName>
    </recommendedName>
</protein>
<accession>A0A8C7YB51</accession>
<reference evidence="4" key="2">
    <citation type="submission" date="2025-09" db="UniProtKB">
        <authorList>
            <consortium name="Ensembl"/>
        </authorList>
    </citation>
    <scope>IDENTIFICATION</scope>
</reference>
<dbReference type="AlphaFoldDB" id="A0A8C7YB51"/>
<feature type="region of interest" description="Disordered" evidence="2">
    <location>
        <begin position="1"/>
        <end position="41"/>
    </location>
</feature>
<dbReference type="PANTHER" id="PTHR45710:SF31">
    <property type="entry name" value="EARLY ACTIVATION ANTIGEN CD69"/>
    <property type="match status" value="1"/>
</dbReference>
<reference evidence="4" key="1">
    <citation type="submission" date="2025-08" db="UniProtKB">
        <authorList>
            <consortium name="Ensembl"/>
        </authorList>
    </citation>
    <scope>IDENTIFICATION</scope>
</reference>
<feature type="domain" description="C-type lectin" evidence="3">
    <location>
        <begin position="86"/>
        <end position="155"/>
    </location>
</feature>
<evidence type="ECO:0000259" key="3">
    <source>
        <dbReference type="PROSITE" id="PS50041"/>
    </source>
</evidence>
<proteinExistence type="predicted"/>
<dbReference type="GeneTree" id="ENSGT00940000181920"/>